<evidence type="ECO:0000313" key="2">
    <source>
        <dbReference type="Proteomes" id="UP001314903"/>
    </source>
</evidence>
<dbReference type="EMBL" id="JAGGLI010000031">
    <property type="protein sequence ID" value="MBP2028509.1"/>
    <property type="molecule type" value="Genomic_DNA"/>
</dbReference>
<dbReference type="RefSeq" id="WP_209661558.1">
    <property type="nucleotide sequence ID" value="NZ_JAGGLI010000031.1"/>
</dbReference>
<evidence type="ECO:0000313" key="1">
    <source>
        <dbReference type="EMBL" id="MBP2028509.1"/>
    </source>
</evidence>
<organism evidence="1 2">
    <name type="scientific">Acetoanaerobium pronyense</name>
    <dbReference type="NCBI Taxonomy" id="1482736"/>
    <lineage>
        <taxon>Bacteria</taxon>
        <taxon>Bacillati</taxon>
        <taxon>Bacillota</taxon>
        <taxon>Clostridia</taxon>
        <taxon>Peptostreptococcales</taxon>
        <taxon>Filifactoraceae</taxon>
        <taxon>Acetoanaerobium</taxon>
    </lineage>
</organism>
<accession>A0ABS4KL71</accession>
<name>A0ABS4KL71_9FIRM</name>
<protein>
    <submittedName>
        <fullName evidence="1">Uncharacterized protein</fullName>
    </submittedName>
</protein>
<gene>
    <name evidence="1" type="ORF">J2Z35_002335</name>
</gene>
<proteinExistence type="predicted"/>
<dbReference type="Proteomes" id="UP001314903">
    <property type="component" value="Unassembled WGS sequence"/>
</dbReference>
<comment type="caution">
    <text evidence="1">The sequence shown here is derived from an EMBL/GenBank/DDBJ whole genome shotgun (WGS) entry which is preliminary data.</text>
</comment>
<sequence length="247" mass="28293">MKINKYLFFLIILILFTGVSAAYFLKEDISNAFPSEKELTELVEHIMSDYPSDEIQITNAEIVASFKENNRHVVLANIYQTGFIPKEGIFELGSGAMFPVEIHFTEGENSLEMSDIISPLDGSEFSNSIQKMSRNNVLWYKALMDSQNSYNKVYNSIILKLKNHLDENEINGYNHLIDQIPGYESNIVLLRNLKNEPDGNIGIAKWYVYDNAKKEIGKVNWPHYKGIMYNEATGIVIETIFDEFPVD</sequence>
<reference evidence="1 2" key="1">
    <citation type="submission" date="2021-03" db="EMBL/GenBank/DDBJ databases">
        <title>Genomic Encyclopedia of Type Strains, Phase IV (KMG-IV): sequencing the most valuable type-strain genomes for metagenomic binning, comparative biology and taxonomic classification.</title>
        <authorList>
            <person name="Goeker M."/>
        </authorList>
    </citation>
    <scope>NUCLEOTIDE SEQUENCE [LARGE SCALE GENOMIC DNA]</scope>
    <source>
        <strain evidence="1 2">DSM 27512</strain>
    </source>
</reference>
<keyword evidence="2" id="KW-1185">Reference proteome</keyword>